<comment type="subcellular location">
    <subcellularLocation>
        <location evidence="1">Cell membrane</location>
    </subcellularLocation>
</comment>
<keyword evidence="9" id="KW-1185">Reference proteome</keyword>
<organism evidence="8 9">
    <name type="scientific">Methylibium petroleiphilum (strain ATCC BAA-1232 / LMG 22953 / PM1)</name>
    <dbReference type="NCBI Taxonomy" id="420662"/>
    <lineage>
        <taxon>Bacteria</taxon>
        <taxon>Pseudomonadati</taxon>
        <taxon>Pseudomonadota</taxon>
        <taxon>Betaproteobacteria</taxon>
        <taxon>Burkholderiales</taxon>
        <taxon>Sphaerotilaceae</taxon>
        <taxon>Methylibium</taxon>
    </lineage>
</organism>
<protein>
    <submittedName>
        <fullName evidence="8">Succinoglycan biosynthesis protein ExoA</fullName>
        <ecNumber evidence="8">2.-.-.-</ecNumber>
    </submittedName>
</protein>
<dbReference type="EC" id="2.-.-.-" evidence="8"/>
<keyword evidence="3" id="KW-0328">Glycosyltransferase</keyword>
<feature type="transmembrane region" description="Helical" evidence="6">
    <location>
        <begin position="282"/>
        <end position="299"/>
    </location>
</feature>
<evidence type="ECO:0000256" key="6">
    <source>
        <dbReference type="SAM" id="Phobius"/>
    </source>
</evidence>
<sequence length="353" mass="37686">MPVEPSASPAAATRVLLVIPTLNEAAHIDGLLAGLLADPPSSASWRIVVVDGGSTDGTVDKVKSVAAQQPAVQWLHNPARIQSAALNLAARQFGREADVLIRCDAHAVYPAGFCQRLLDTLARSGADAVVVPMDSIGHGCLERAVAWVSNSPVGTGGSAHRGGHRSGFVDHGHHAAFRMDMFRRAGGYDESFTHNEDAELDCRQRALGARIYLDADIRLGYHPRSSLPALARQYFRYGAGRSRTARRHPGSLRLRQLAVPAHLLLSVLAVAISPWFAGLLAWPAFYVGVLLLTSLLMAVRHRSACGLLAGVAAATMHTAWALGFLSGLVGRREQAWQPVLAAPLWPAETRAPA</sequence>
<dbReference type="CDD" id="cd02525">
    <property type="entry name" value="Succinoglycan_BP_ExoA"/>
    <property type="match status" value="1"/>
</dbReference>
<dbReference type="eggNOG" id="COG1215">
    <property type="taxonomic scope" value="Bacteria"/>
</dbReference>
<dbReference type="InterPro" id="IPR029044">
    <property type="entry name" value="Nucleotide-diphossugar_trans"/>
</dbReference>
<keyword evidence="2" id="KW-1003">Cell membrane</keyword>
<dbReference type="HOGENOM" id="CLU_025996_19_0_4"/>
<dbReference type="SUPFAM" id="SSF53448">
    <property type="entry name" value="Nucleotide-diphospho-sugar transferases"/>
    <property type="match status" value="1"/>
</dbReference>
<reference evidence="8 9" key="1">
    <citation type="journal article" date="2007" name="J. Bacteriol.">
        <title>Whole-genome analysis of the methyl tert-butyl ether-degrading beta-proteobacterium Methylibium petroleiphilum PM1.</title>
        <authorList>
            <person name="Kane S.R."/>
            <person name="Chakicherla A.Y."/>
            <person name="Chain P.S.G."/>
            <person name="Schmidt R."/>
            <person name="Shin M.W."/>
            <person name="Legler T.C."/>
            <person name="Scow K.M."/>
            <person name="Larimer F.W."/>
            <person name="Lucas S.M."/>
            <person name="Richardson P.M."/>
            <person name="Hristova K.R."/>
        </authorList>
    </citation>
    <scope>NUCLEOTIDE SEQUENCE [LARGE SCALE GENOMIC DNA]</scope>
    <source>
        <strain evidence="9">ATCC BAA-1232 / LMG 22953 / PM1</strain>
    </source>
</reference>
<proteinExistence type="predicted"/>
<feature type="transmembrane region" description="Helical" evidence="6">
    <location>
        <begin position="306"/>
        <end position="329"/>
    </location>
</feature>
<dbReference type="InterPro" id="IPR001173">
    <property type="entry name" value="Glyco_trans_2-like"/>
</dbReference>
<dbReference type="GO" id="GO:0005886">
    <property type="term" value="C:plasma membrane"/>
    <property type="evidence" value="ECO:0007669"/>
    <property type="project" value="UniProtKB-SubCell"/>
</dbReference>
<dbReference type="GO" id="GO:0016757">
    <property type="term" value="F:glycosyltransferase activity"/>
    <property type="evidence" value="ECO:0007669"/>
    <property type="project" value="UniProtKB-KW"/>
</dbReference>
<dbReference type="Pfam" id="PF00535">
    <property type="entry name" value="Glycos_transf_2"/>
    <property type="match status" value="1"/>
</dbReference>
<evidence type="ECO:0000256" key="5">
    <source>
        <dbReference type="ARBA" id="ARBA00023136"/>
    </source>
</evidence>
<dbReference type="STRING" id="420662.Mpe_A0722"/>
<name>A2SDP5_METPP</name>
<dbReference type="EMBL" id="CP000555">
    <property type="protein sequence ID" value="ABM93684.1"/>
    <property type="molecule type" value="Genomic_DNA"/>
</dbReference>
<dbReference type="Gene3D" id="3.90.550.10">
    <property type="entry name" value="Spore Coat Polysaccharide Biosynthesis Protein SpsA, Chain A"/>
    <property type="match status" value="1"/>
</dbReference>
<keyword evidence="6" id="KW-1133">Transmembrane helix</keyword>
<keyword evidence="6" id="KW-0812">Transmembrane</keyword>
<dbReference type="PANTHER" id="PTHR43646">
    <property type="entry name" value="GLYCOSYLTRANSFERASE"/>
    <property type="match status" value="1"/>
</dbReference>
<dbReference type="PANTHER" id="PTHR43646:SF2">
    <property type="entry name" value="GLYCOSYLTRANSFERASE 2-LIKE DOMAIN-CONTAINING PROTEIN"/>
    <property type="match status" value="1"/>
</dbReference>
<evidence type="ECO:0000313" key="9">
    <source>
        <dbReference type="Proteomes" id="UP000000366"/>
    </source>
</evidence>
<evidence type="ECO:0000259" key="7">
    <source>
        <dbReference type="Pfam" id="PF00535"/>
    </source>
</evidence>
<dbReference type="CAZy" id="GT2">
    <property type="family name" value="Glycosyltransferase Family 2"/>
</dbReference>
<evidence type="ECO:0000313" key="8">
    <source>
        <dbReference type="EMBL" id="ABM93684.1"/>
    </source>
</evidence>
<feature type="domain" description="Glycosyltransferase 2-like" evidence="7">
    <location>
        <begin position="17"/>
        <end position="183"/>
    </location>
</feature>
<evidence type="ECO:0000256" key="2">
    <source>
        <dbReference type="ARBA" id="ARBA00022475"/>
    </source>
</evidence>
<gene>
    <name evidence="8" type="ordered locus">Mpe_A0722</name>
</gene>
<evidence type="ECO:0000256" key="3">
    <source>
        <dbReference type="ARBA" id="ARBA00022676"/>
    </source>
</evidence>
<keyword evidence="5 6" id="KW-0472">Membrane</keyword>
<accession>A2SDP5</accession>
<dbReference type="RefSeq" id="WP_011828322.1">
    <property type="nucleotide sequence ID" value="NC_008825.1"/>
</dbReference>
<keyword evidence="4 8" id="KW-0808">Transferase</keyword>
<dbReference type="AlphaFoldDB" id="A2SDP5"/>
<evidence type="ECO:0000256" key="1">
    <source>
        <dbReference type="ARBA" id="ARBA00004236"/>
    </source>
</evidence>
<dbReference type="KEGG" id="mpt:Mpe_A0722"/>
<evidence type="ECO:0000256" key="4">
    <source>
        <dbReference type="ARBA" id="ARBA00022679"/>
    </source>
</evidence>
<dbReference type="Proteomes" id="UP000000366">
    <property type="component" value="Chromosome"/>
</dbReference>